<feature type="active site" description="Nucleophile" evidence="4">
    <location>
        <position position="38"/>
    </location>
</feature>
<dbReference type="SUPFAM" id="SSF52151">
    <property type="entry name" value="FabD/lysophospholipase-like"/>
    <property type="match status" value="1"/>
</dbReference>
<keyword evidence="1 4" id="KW-0378">Hydrolase</keyword>
<dbReference type="PANTHER" id="PTHR14226">
    <property type="entry name" value="NEUROPATHY TARGET ESTERASE/SWISS CHEESE D.MELANOGASTER"/>
    <property type="match status" value="1"/>
</dbReference>
<dbReference type="Proteomes" id="UP000377798">
    <property type="component" value="Unassembled WGS sequence"/>
</dbReference>
<dbReference type="Pfam" id="PF01734">
    <property type="entry name" value="Patatin"/>
    <property type="match status" value="1"/>
</dbReference>
<feature type="short sequence motif" description="DGA/G" evidence="4">
    <location>
        <begin position="161"/>
        <end position="163"/>
    </location>
</feature>
<dbReference type="PROSITE" id="PS51635">
    <property type="entry name" value="PNPLA"/>
    <property type="match status" value="1"/>
</dbReference>
<reference evidence="6 7" key="1">
    <citation type="submission" date="2019-02" db="EMBL/GenBank/DDBJ databases">
        <authorList>
            <consortium name="Pathogen Informatics"/>
        </authorList>
    </citation>
    <scope>NUCLEOTIDE SEQUENCE [LARGE SCALE GENOMIC DNA]</scope>
    <source>
        <strain evidence="6 7">3012STDY7089603</strain>
    </source>
</reference>
<dbReference type="CDD" id="cd07208">
    <property type="entry name" value="Pat_hypo_Ecoli_yjju_like"/>
    <property type="match status" value="1"/>
</dbReference>
<keyword evidence="2 4" id="KW-0442">Lipid degradation</keyword>
<keyword evidence="7" id="KW-1185">Reference proteome</keyword>
<dbReference type="InterPro" id="IPR045943">
    <property type="entry name" value="DUF6363"/>
</dbReference>
<dbReference type="EMBL" id="CAACYI010000001">
    <property type="protein sequence ID" value="VFB15573.1"/>
    <property type="molecule type" value="Genomic_DNA"/>
</dbReference>
<proteinExistence type="predicted"/>
<organism evidence="6 7">
    <name type="scientific">Urinicoccus massiliensis</name>
    <dbReference type="NCBI Taxonomy" id="1723382"/>
    <lineage>
        <taxon>Bacteria</taxon>
        <taxon>Bacillati</taxon>
        <taxon>Bacillota</taxon>
        <taxon>Tissierellia</taxon>
        <taxon>Tissierellales</taxon>
        <taxon>Peptoniphilaceae</taxon>
        <taxon>Urinicoccus</taxon>
    </lineage>
</organism>
<keyword evidence="3 4" id="KW-0443">Lipid metabolism</keyword>
<evidence type="ECO:0000256" key="3">
    <source>
        <dbReference type="ARBA" id="ARBA00023098"/>
    </source>
</evidence>
<evidence type="ECO:0000256" key="4">
    <source>
        <dbReference type="PROSITE-ProRule" id="PRU01161"/>
    </source>
</evidence>
<dbReference type="PANTHER" id="PTHR14226:SF25">
    <property type="entry name" value="PHOSPHOESTERASE"/>
    <property type="match status" value="1"/>
</dbReference>
<evidence type="ECO:0000256" key="2">
    <source>
        <dbReference type="ARBA" id="ARBA00022963"/>
    </source>
</evidence>
<feature type="active site" description="Proton acceptor" evidence="4">
    <location>
        <position position="161"/>
    </location>
</feature>
<dbReference type="InterPro" id="IPR037483">
    <property type="entry name" value="YjjU-like"/>
</dbReference>
<dbReference type="Pfam" id="PF19890">
    <property type="entry name" value="DUF6363"/>
    <property type="match status" value="1"/>
</dbReference>
<feature type="short sequence motif" description="GXSXG" evidence="4">
    <location>
        <begin position="36"/>
        <end position="40"/>
    </location>
</feature>
<dbReference type="Gene3D" id="3.40.1090.10">
    <property type="entry name" value="Cytosolic phospholipase A2 catalytic domain"/>
    <property type="match status" value="2"/>
</dbReference>
<evidence type="ECO:0000313" key="7">
    <source>
        <dbReference type="Proteomes" id="UP000377798"/>
    </source>
</evidence>
<evidence type="ECO:0000259" key="5">
    <source>
        <dbReference type="PROSITE" id="PS51635"/>
    </source>
</evidence>
<evidence type="ECO:0000313" key="6">
    <source>
        <dbReference type="EMBL" id="VFB15573.1"/>
    </source>
</evidence>
<dbReference type="GO" id="GO:0016787">
    <property type="term" value="F:hydrolase activity"/>
    <property type="evidence" value="ECO:0007669"/>
    <property type="project" value="UniProtKB-UniRule"/>
</dbReference>
<dbReference type="InterPro" id="IPR002641">
    <property type="entry name" value="PNPLA_dom"/>
</dbReference>
<dbReference type="RefSeq" id="WP_131747922.1">
    <property type="nucleotide sequence ID" value="NZ_CAACYI010000001.1"/>
</dbReference>
<dbReference type="InterPro" id="IPR016035">
    <property type="entry name" value="Acyl_Trfase/lysoPLipase"/>
</dbReference>
<feature type="short sequence motif" description="GXGXXG" evidence="4">
    <location>
        <begin position="9"/>
        <end position="14"/>
    </location>
</feature>
<dbReference type="AlphaFoldDB" id="A0A8H2M592"/>
<feature type="domain" description="PNPLA" evidence="5">
    <location>
        <begin position="5"/>
        <end position="174"/>
    </location>
</feature>
<name>A0A8H2M592_9FIRM</name>
<comment type="caution">
    <text evidence="6">The sequence shown here is derived from an EMBL/GenBank/DDBJ whole genome shotgun (WGS) entry which is preliminary data.</text>
</comment>
<dbReference type="InterPro" id="IPR050301">
    <property type="entry name" value="NTE"/>
</dbReference>
<evidence type="ECO:0000256" key="1">
    <source>
        <dbReference type="ARBA" id="ARBA00022801"/>
    </source>
</evidence>
<sequence>MILGFVDMGGGTRGIYGAGVLDYCLEAGISGDYFIGVSAGSANGASFLAGQAGRNLVFYNDYAFRKSYMGLKNFIRSASYINLDYIYSTLSELGGEYPLDYPALMANPMVFEIVATNALTGKPVYFSKKDLAQDHYEPLKASSCVPILCRPYPIHGIPYFDGGLSDPLPYKRALDWGCDKLIVILTKPKDFFRDPQKDRKFVRLLRRTYPQSAKALAHRAQLYNQSLKELLTLEKEGRAILIAPEDTGSLKTLTQDHDQLLKLYHMGKKDGEKQLASKTSWIFEKEVNL</sequence>
<accession>A0A8H2M592</accession>
<gene>
    <name evidence="6" type="primary">rssA_1</name>
    <name evidence="6" type="ORF">NCTC13150_00071</name>
</gene>
<dbReference type="GO" id="GO:0016042">
    <property type="term" value="P:lipid catabolic process"/>
    <property type="evidence" value="ECO:0007669"/>
    <property type="project" value="UniProtKB-UniRule"/>
</dbReference>
<protein>
    <submittedName>
        <fullName evidence="6">NTE family protein rssA</fullName>
    </submittedName>
</protein>